<evidence type="ECO:0000256" key="1">
    <source>
        <dbReference type="SAM" id="MobiDB-lite"/>
    </source>
</evidence>
<dbReference type="AlphaFoldDB" id="A0A9D2S9L3"/>
<organism evidence="2 3">
    <name type="scientific">Candidatus Eubacterium faecale</name>
    <dbReference type="NCBI Taxonomy" id="2838568"/>
    <lineage>
        <taxon>Bacteria</taxon>
        <taxon>Bacillati</taxon>
        <taxon>Bacillota</taxon>
        <taxon>Clostridia</taxon>
        <taxon>Eubacteriales</taxon>
        <taxon>Eubacteriaceae</taxon>
        <taxon>Eubacterium</taxon>
    </lineage>
</organism>
<gene>
    <name evidence="2" type="ORF">IAA37_02770</name>
</gene>
<comment type="caution">
    <text evidence="2">The sequence shown here is derived from an EMBL/GenBank/DDBJ whole genome shotgun (WGS) entry which is preliminary data.</text>
</comment>
<proteinExistence type="predicted"/>
<reference evidence="2" key="1">
    <citation type="journal article" date="2021" name="PeerJ">
        <title>Extensive microbial diversity within the chicken gut microbiome revealed by metagenomics and culture.</title>
        <authorList>
            <person name="Gilroy R."/>
            <person name="Ravi A."/>
            <person name="Getino M."/>
            <person name="Pursley I."/>
            <person name="Horton D.L."/>
            <person name="Alikhan N.F."/>
            <person name="Baker D."/>
            <person name="Gharbi K."/>
            <person name="Hall N."/>
            <person name="Watson M."/>
            <person name="Adriaenssens E.M."/>
            <person name="Foster-Nyarko E."/>
            <person name="Jarju S."/>
            <person name="Secka A."/>
            <person name="Antonio M."/>
            <person name="Oren A."/>
            <person name="Chaudhuri R.R."/>
            <person name="La Ragione R."/>
            <person name="Hildebrand F."/>
            <person name="Pallen M.J."/>
        </authorList>
    </citation>
    <scope>NUCLEOTIDE SEQUENCE</scope>
    <source>
        <strain evidence="2">CHK188-16595</strain>
    </source>
</reference>
<dbReference type="EMBL" id="DWXN01000005">
    <property type="protein sequence ID" value="HJB74580.1"/>
    <property type="molecule type" value="Genomic_DNA"/>
</dbReference>
<feature type="compositionally biased region" description="Basic and acidic residues" evidence="1">
    <location>
        <begin position="1"/>
        <end position="67"/>
    </location>
</feature>
<dbReference type="Proteomes" id="UP000823877">
    <property type="component" value="Unassembled WGS sequence"/>
</dbReference>
<feature type="region of interest" description="Disordered" evidence="1">
    <location>
        <begin position="1"/>
        <end position="75"/>
    </location>
</feature>
<dbReference type="InterPro" id="IPR046313">
    <property type="entry name" value="DUF6465"/>
</dbReference>
<reference evidence="2" key="2">
    <citation type="submission" date="2021-04" db="EMBL/GenBank/DDBJ databases">
        <authorList>
            <person name="Gilroy R."/>
        </authorList>
    </citation>
    <scope>NUCLEOTIDE SEQUENCE</scope>
    <source>
        <strain evidence="2">CHK188-16595</strain>
    </source>
</reference>
<evidence type="ECO:0000313" key="2">
    <source>
        <dbReference type="EMBL" id="HJB74580.1"/>
    </source>
</evidence>
<sequence length="146" mass="15600">MAAKKNDVKSVEKSVKKETAAPVKAVKEEKPAEVKAESKKAEVKAEKPAEKKEEKKPAKAAKEEKAVKKAPAKKPAKKTVKAESEVYFEFAGRQISAADATKAVEAACKANGVKSADVKGVKVYVKAEDHAAYYVLANGETGKVDL</sequence>
<evidence type="ECO:0000313" key="3">
    <source>
        <dbReference type="Proteomes" id="UP000823877"/>
    </source>
</evidence>
<accession>A0A9D2S9L3</accession>
<name>A0A9D2S9L3_9FIRM</name>
<dbReference type="Pfam" id="PF20069">
    <property type="entry name" value="DUF6465"/>
    <property type="match status" value="1"/>
</dbReference>
<protein>
    <submittedName>
        <fullName evidence="2">Uncharacterized protein</fullName>
    </submittedName>
</protein>